<dbReference type="GO" id="GO:0005886">
    <property type="term" value="C:plasma membrane"/>
    <property type="evidence" value="ECO:0007669"/>
    <property type="project" value="UniProtKB-SubCell"/>
</dbReference>
<dbReference type="InterPro" id="IPR020846">
    <property type="entry name" value="MFS_dom"/>
</dbReference>
<dbReference type="SUPFAM" id="SSF103473">
    <property type="entry name" value="MFS general substrate transporter"/>
    <property type="match status" value="1"/>
</dbReference>
<comment type="subcellular location">
    <subcellularLocation>
        <location evidence="1">Cell membrane</location>
        <topology evidence="1">Multi-pass membrane protein</topology>
    </subcellularLocation>
</comment>
<dbReference type="PROSITE" id="PS50850">
    <property type="entry name" value="MFS"/>
    <property type="match status" value="1"/>
</dbReference>
<keyword evidence="9" id="KW-1185">Reference proteome</keyword>
<evidence type="ECO:0000256" key="1">
    <source>
        <dbReference type="ARBA" id="ARBA00004651"/>
    </source>
</evidence>
<feature type="transmembrane region" description="Helical" evidence="6">
    <location>
        <begin position="257"/>
        <end position="275"/>
    </location>
</feature>
<name>A0A6I6F0J2_9CLOT</name>
<evidence type="ECO:0000256" key="3">
    <source>
        <dbReference type="ARBA" id="ARBA00022692"/>
    </source>
</evidence>
<keyword evidence="2" id="KW-0813">Transport</keyword>
<feature type="transmembrane region" description="Helical" evidence="6">
    <location>
        <begin position="281"/>
        <end position="299"/>
    </location>
</feature>
<feature type="transmembrane region" description="Helical" evidence="6">
    <location>
        <begin position="190"/>
        <end position="207"/>
    </location>
</feature>
<proteinExistence type="predicted"/>
<dbReference type="Pfam" id="PF07690">
    <property type="entry name" value="MFS_1"/>
    <property type="match status" value="1"/>
</dbReference>
<feature type="transmembrane region" description="Helical" evidence="6">
    <location>
        <begin position="59"/>
        <end position="76"/>
    </location>
</feature>
<dbReference type="PANTHER" id="PTHR23514:SF13">
    <property type="entry name" value="INNER MEMBRANE PROTEIN YBJJ"/>
    <property type="match status" value="1"/>
</dbReference>
<dbReference type="EMBL" id="CP046522">
    <property type="protein sequence ID" value="QGU96756.1"/>
    <property type="molecule type" value="Genomic_DNA"/>
</dbReference>
<dbReference type="Gene3D" id="1.20.1250.20">
    <property type="entry name" value="MFS general substrate transporter like domains"/>
    <property type="match status" value="2"/>
</dbReference>
<evidence type="ECO:0000259" key="7">
    <source>
        <dbReference type="PROSITE" id="PS50850"/>
    </source>
</evidence>
<protein>
    <submittedName>
        <fullName evidence="8">MFS transporter</fullName>
    </submittedName>
</protein>
<evidence type="ECO:0000256" key="5">
    <source>
        <dbReference type="ARBA" id="ARBA00023136"/>
    </source>
</evidence>
<gene>
    <name evidence="8" type="ORF">GOM49_00390</name>
</gene>
<dbReference type="AlphaFoldDB" id="A0A6I6F0J2"/>
<feature type="domain" description="Major facilitator superfamily (MFS) profile" evidence="7">
    <location>
        <begin position="1"/>
        <end position="366"/>
    </location>
</feature>
<dbReference type="InterPro" id="IPR051788">
    <property type="entry name" value="MFS_Transporter"/>
</dbReference>
<dbReference type="InterPro" id="IPR036259">
    <property type="entry name" value="MFS_trans_sf"/>
</dbReference>
<dbReference type="GO" id="GO:0022857">
    <property type="term" value="F:transmembrane transporter activity"/>
    <property type="evidence" value="ECO:0007669"/>
    <property type="project" value="InterPro"/>
</dbReference>
<dbReference type="InterPro" id="IPR011701">
    <property type="entry name" value="MFS"/>
</dbReference>
<sequence>MFLSAMYDNVRGPFVPTIKNEFNINNTGIATTLLVCSLGYMISTYVGGILCEKIGQKRVFVLGFILIILSPIGIYFSRNFTIYMMELFLLNMGQAFIGIAINTIVPIIALSFQAIIMNLTHFSYGVGATFTQRFTGIMLYEGITWREIYIIIAIISAITFLGFLFVRLPELHISKDSEKIKYKEIFNNKLIYFYMIALGSYVAAEINTGNWFINFMYSEYGYNENRSSVYTALFFGTFTVGRLLGGFIVEKLGYIKSVLISITIAFILYLAGLIIGEKGIAIISISGLFFAITFPTIVLSISKVFKNNTAYITGLVIAASSFISMMINLLIGAMNDYLGVYQSYYIIPICLLLCMIFTYLIQLNTRKILGCNGRGLDE</sequence>
<accession>A0A6I6F0J2</accession>
<feature type="transmembrane region" description="Helical" evidence="6">
    <location>
        <begin position="311"/>
        <end position="331"/>
    </location>
</feature>
<dbReference type="PANTHER" id="PTHR23514">
    <property type="entry name" value="BYPASS OF STOP CODON PROTEIN 6"/>
    <property type="match status" value="1"/>
</dbReference>
<feature type="transmembrane region" description="Helical" evidence="6">
    <location>
        <begin position="29"/>
        <end position="47"/>
    </location>
</feature>
<evidence type="ECO:0000256" key="6">
    <source>
        <dbReference type="SAM" id="Phobius"/>
    </source>
</evidence>
<keyword evidence="3 6" id="KW-0812">Transmembrane</keyword>
<evidence type="ECO:0000256" key="4">
    <source>
        <dbReference type="ARBA" id="ARBA00022989"/>
    </source>
</evidence>
<evidence type="ECO:0000256" key="2">
    <source>
        <dbReference type="ARBA" id="ARBA00022448"/>
    </source>
</evidence>
<reference evidence="8 9" key="1">
    <citation type="submission" date="2019-12" db="EMBL/GenBank/DDBJ databases">
        <title>Genome sequenceing of Clostridium bovifaecis.</title>
        <authorList>
            <person name="Yao Y."/>
        </authorList>
    </citation>
    <scope>NUCLEOTIDE SEQUENCE [LARGE SCALE GENOMIC DNA]</scope>
    <source>
        <strain evidence="8 9">BXX</strain>
    </source>
</reference>
<feature type="transmembrane region" description="Helical" evidence="6">
    <location>
        <begin position="227"/>
        <end position="245"/>
    </location>
</feature>
<feature type="transmembrane region" description="Helical" evidence="6">
    <location>
        <begin position="88"/>
        <end position="110"/>
    </location>
</feature>
<organism evidence="8 9">
    <name type="scientific">Clostridium bovifaecis</name>
    <dbReference type="NCBI Taxonomy" id="2184719"/>
    <lineage>
        <taxon>Bacteria</taxon>
        <taxon>Bacillati</taxon>
        <taxon>Bacillota</taxon>
        <taxon>Clostridia</taxon>
        <taxon>Eubacteriales</taxon>
        <taxon>Clostridiaceae</taxon>
        <taxon>Clostridium</taxon>
    </lineage>
</organism>
<feature type="transmembrane region" description="Helical" evidence="6">
    <location>
        <begin position="343"/>
        <end position="361"/>
    </location>
</feature>
<feature type="transmembrane region" description="Helical" evidence="6">
    <location>
        <begin position="148"/>
        <end position="169"/>
    </location>
</feature>
<evidence type="ECO:0000313" key="8">
    <source>
        <dbReference type="EMBL" id="QGU96756.1"/>
    </source>
</evidence>
<keyword evidence="5 6" id="KW-0472">Membrane</keyword>
<keyword evidence="4 6" id="KW-1133">Transmembrane helix</keyword>
<evidence type="ECO:0000313" key="9">
    <source>
        <dbReference type="Proteomes" id="UP000422764"/>
    </source>
</evidence>
<dbReference type="Proteomes" id="UP000422764">
    <property type="component" value="Chromosome"/>
</dbReference>